<feature type="chain" id="PRO_5018111705" description="Urotensin 2B" evidence="6">
    <location>
        <begin position="25"/>
        <end position="116"/>
    </location>
</feature>
<dbReference type="InterPro" id="IPR001483">
    <property type="entry name" value="Urotensin_II"/>
</dbReference>
<dbReference type="GeneTree" id="ENSGT01030000234774"/>
<evidence type="ECO:0000256" key="6">
    <source>
        <dbReference type="SAM" id="SignalP"/>
    </source>
</evidence>
<keyword evidence="3" id="KW-0964">Secreted</keyword>
<sequence length="116" mass="13091">MDRVTAVSYCLGLLSLFLLLNVDGRSLFNPGNPAFSQKEDTDSQSKILALLLHKSLVPVEKDDPLGVELANKLAEIEELRVLREDLELERKITANMVEGKSITRKRGEPCFWKYCV</sequence>
<feature type="signal peptide" evidence="6">
    <location>
        <begin position="1"/>
        <end position="24"/>
    </location>
</feature>
<comment type="similarity">
    <text evidence="2">Belongs to the urotensin-2 family.</text>
</comment>
<dbReference type="Ensembl" id="ENSACLT00000030173.2">
    <property type="protein sequence ID" value="ENSACLP00000029478.1"/>
    <property type="gene ID" value="ENSACLG00000019985.2"/>
</dbReference>
<protein>
    <recommendedName>
        <fullName evidence="9">Urotensin 2B</fullName>
    </recommendedName>
</protein>
<evidence type="ECO:0000313" key="7">
    <source>
        <dbReference type="Ensembl" id="ENSACLP00000029478.1"/>
    </source>
</evidence>
<dbReference type="InterPro" id="IPR043255">
    <property type="entry name" value="U-IIB"/>
</dbReference>
<dbReference type="Bgee" id="ENSACLG00000019985">
    <property type="expression patterns" value="Expressed in anal fin and 2 other cell types or tissues"/>
</dbReference>
<evidence type="ECO:0008006" key="9">
    <source>
        <dbReference type="Google" id="ProtNLM"/>
    </source>
</evidence>
<dbReference type="PANTHER" id="PTHR36876">
    <property type="entry name" value="UROTENSIN-2B"/>
    <property type="match status" value="1"/>
</dbReference>
<dbReference type="PANTHER" id="PTHR36876:SF1">
    <property type="entry name" value="UROTENSIN-2B"/>
    <property type="match status" value="1"/>
</dbReference>
<keyword evidence="8" id="KW-1185">Reference proteome</keyword>
<reference evidence="7" key="3">
    <citation type="submission" date="2025-09" db="UniProtKB">
        <authorList>
            <consortium name="Ensembl"/>
        </authorList>
    </citation>
    <scope>IDENTIFICATION</scope>
</reference>
<proteinExistence type="inferred from homology"/>
<dbReference type="OMA" id="TMALCVP"/>
<accession>A0A3P8QJ59</accession>
<comment type="subcellular location">
    <subcellularLocation>
        <location evidence="1">Secreted</location>
    </subcellularLocation>
</comment>
<evidence type="ECO:0000256" key="2">
    <source>
        <dbReference type="ARBA" id="ARBA00006719"/>
    </source>
</evidence>
<evidence type="ECO:0000256" key="4">
    <source>
        <dbReference type="ARBA" id="ARBA00022702"/>
    </source>
</evidence>
<evidence type="ECO:0000256" key="5">
    <source>
        <dbReference type="ARBA" id="ARBA00023157"/>
    </source>
</evidence>
<dbReference type="Proteomes" id="UP000265100">
    <property type="component" value="Chromosome 23"/>
</dbReference>
<keyword evidence="5" id="KW-1015">Disulfide bond</keyword>
<dbReference type="GO" id="GO:0097746">
    <property type="term" value="P:blood vessel diameter maintenance"/>
    <property type="evidence" value="ECO:0007669"/>
    <property type="project" value="InterPro"/>
</dbReference>
<reference evidence="7" key="1">
    <citation type="submission" date="2018-05" db="EMBL/GenBank/DDBJ databases">
        <authorList>
            <person name="Datahose"/>
        </authorList>
    </citation>
    <scope>NUCLEOTIDE SEQUENCE</scope>
</reference>
<dbReference type="AlphaFoldDB" id="A0A3P8QJ59"/>
<evidence type="ECO:0000256" key="1">
    <source>
        <dbReference type="ARBA" id="ARBA00004613"/>
    </source>
</evidence>
<dbReference type="GO" id="GO:0005576">
    <property type="term" value="C:extracellular region"/>
    <property type="evidence" value="ECO:0007669"/>
    <property type="project" value="UniProtKB-SubCell"/>
</dbReference>
<reference evidence="7" key="2">
    <citation type="submission" date="2025-08" db="UniProtKB">
        <authorList>
            <consortium name="Ensembl"/>
        </authorList>
    </citation>
    <scope>IDENTIFICATION</scope>
</reference>
<keyword evidence="6" id="KW-0732">Signal</keyword>
<evidence type="ECO:0000313" key="8">
    <source>
        <dbReference type="Proteomes" id="UP000265100"/>
    </source>
</evidence>
<organism evidence="7 8">
    <name type="scientific">Astatotilapia calliptera</name>
    <name type="common">Eastern happy</name>
    <name type="synonym">Chromis callipterus</name>
    <dbReference type="NCBI Taxonomy" id="8154"/>
    <lineage>
        <taxon>Eukaryota</taxon>
        <taxon>Metazoa</taxon>
        <taxon>Chordata</taxon>
        <taxon>Craniata</taxon>
        <taxon>Vertebrata</taxon>
        <taxon>Euteleostomi</taxon>
        <taxon>Actinopterygii</taxon>
        <taxon>Neopterygii</taxon>
        <taxon>Teleostei</taxon>
        <taxon>Neoteleostei</taxon>
        <taxon>Acanthomorphata</taxon>
        <taxon>Ovalentaria</taxon>
        <taxon>Cichlomorphae</taxon>
        <taxon>Cichliformes</taxon>
        <taxon>Cichlidae</taxon>
        <taxon>African cichlids</taxon>
        <taxon>Pseudocrenilabrinae</taxon>
        <taxon>Haplochromini</taxon>
        <taxon>Astatotilapia</taxon>
    </lineage>
</organism>
<name>A0A3P8QJ59_ASTCA</name>
<dbReference type="GO" id="GO:0008217">
    <property type="term" value="P:regulation of blood pressure"/>
    <property type="evidence" value="ECO:0007669"/>
    <property type="project" value="InterPro"/>
</dbReference>
<evidence type="ECO:0000256" key="3">
    <source>
        <dbReference type="ARBA" id="ARBA00022525"/>
    </source>
</evidence>
<dbReference type="GO" id="GO:0005179">
    <property type="term" value="F:hormone activity"/>
    <property type="evidence" value="ECO:0007669"/>
    <property type="project" value="UniProtKB-KW"/>
</dbReference>
<dbReference type="PROSITE" id="PS00984">
    <property type="entry name" value="UROTENSIN_II"/>
    <property type="match status" value="1"/>
</dbReference>
<keyword evidence="4" id="KW-0372">Hormone</keyword>